<keyword evidence="1" id="KW-0472">Membrane</keyword>
<dbReference type="Ensembl" id="ENSSGRT00000071667.1">
    <property type="protein sequence ID" value="ENSSGRP00000067236.1"/>
    <property type="gene ID" value="ENSSGRG00000034528.1"/>
</dbReference>
<keyword evidence="1" id="KW-1133">Transmembrane helix</keyword>
<dbReference type="InterPro" id="IPR032675">
    <property type="entry name" value="LRR_dom_sf"/>
</dbReference>
<dbReference type="InParanoid" id="A0A672Q0X4"/>
<keyword evidence="3" id="KW-1185">Reference proteome</keyword>
<dbReference type="Proteomes" id="UP000472262">
    <property type="component" value="Unassembled WGS sequence"/>
</dbReference>
<organism evidence="2 3">
    <name type="scientific">Sinocyclocheilus grahami</name>
    <name type="common">Dianchi golden-line fish</name>
    <name type="synonym">Barbus grahami</name>
    <dbReference type="NCBI Taxonomy" id="75366"/>
    <lineage>
        <taxon>Eukaryota</taxon>
        <taxon>Metazoa</taxon>
        <taxon>Chordata</taxon>
        <taxon>Craniata</taxon>
        <taxon>Vertebrata</taxon>
        <taxon>Euteleostomi</taxon>
        <taxon>Actinopterygii</taxon>
        <taxon>Neopterygii</taxon>
        <taxon>Teleostei</taxon>
        <taxon>Ostariophysi</taxon>
        <taxon>Cypriniformes</taxon>
        <taxon>Cyprinidae</taxon>
        <taxon>Cyprininae</taxon>
        <taxon>Sinocyclocheilus</taxon>
    </lineage>
</organism>
<name>A0A672Q0X4_SINGR</name>
<reference evidence="2" key="2">
    <citation type="submission" date="2025-09" db="UniProtKB">
        <authorList>
            <consortium name="Ensembl"/>
        </authorList>
    </citation>
    <scope>IDENTIFICATION</scope>
</reference>
<protein>
    <submittedName>
        <fullName evidence="2">Uncharacterized protein</fullName>
    </submittedName>
</protein>
<dbReference type="AlphaFoldDB" id="A0A672Q0X4"/>
<feature type="transmembrane region" description="Helical" evidence="1">
    <location>
        <begin position="12"/>
        <end position="35"/>
    </location>
</feature>
<sequence length="193" mass="22066">MTELPFKLSYVCMVPLFSLFILFLKTSCVCSWLAVKCLFYSDMQEFPVATTCAGKTNIAECHHVTDVKEDLRGLPSNLLKLGDQMERDCHGALAPDSFSRFVSLEYLEIRCFSEILPEAFNGLTNVTSLTLSFLSLEICSLLPLNVFEMIPQLAKSLKMFKLKEYELNRLQYLNFSVFDIEELHLYLGQVSCR</sequence>
<proteinExistence type="predicted"/>
<accession>A0A672Q0X4</accession>
<evidence type="ECO:0000313" key="2">
    <source>
        <dbReference type="Ensembl" id="ENSSGRP00000067236.1"/>
    </source>
</evidence>
<reference evidence="2" key="1">
    <citation type="submission" date="2025-08" db="UniProtKB">
        <authorList>
            <consortium name="Ensembl"/>
        </authorList>
    </citation>
    <scope>IDENTIFICATION</scope>
</reference>
<evidence type="ECO:0000256" key="1">
    <source>
        <dbReference type="SAM" id="Phobius"/>
    </source>
</evidence>
<keyword evidence="1" id="KW-0812">Transmembrane</keyword>
<dbReference type="Gene3D" id="3.80.10.10">
    <property type="entry name" value="Ribonuclease Inhibitor"/>
    <property type="match status" value="1"/>
</dbReference>
<evidence type="ECO:0000313" key="3">
    <source>
        <dbReference type="Proteomes" id="UP000472262"/>
    </source>
</evidence>